<proteinExistence type="predicted"/>
<evidence type="ECO:0000313" key="3">
    <source>
        <dbReference type="Proteomes" id="UP001304300"/>
    </source>
</evidence>
<organism evidence="2 3">
    <name type="scientific">Rubellicoccus peritrichatus</name>
    <dbReference type="NCBI Taxonomy" id="3080537"/>
    <lineage>
        <taxon>Bacteria</taxon>
        <taxon>Pseudomonadati</taxon>
        <taxon>Verrucomicrobiota</taxon>
        <taxon>Opitutia</taxon>
        <taxon>Puniceicoccales</taxon>
        <taxon>Cerasicoccaceae</taxon>
        <taxon>Rubellicoccus</taxon>
    </lineage>
</organism>
<dbReference type="EMBL" id="CP136920">
    <property type="protein sequence ID" value="WOO39793.1"/>
    <property type="molecule type" value="Genomic_DNA"/>
</dbReference>
<dbReference type="Proteomes" id="UP001304300">
    <property type="component" value="Chromosome"/>
</dbReference>
<evidence type="ECO:0000313" key="2">
    <source>
        <dbReference type="EMBL" id="WOO39793.1"/>
    </source>
</evidence>
<protein>
    <submittedName>
        <fullName evidence="2">Uncharacterized protein</fullName>
    </submittedName>
</protein>
<name>A0AAQ3LAA2_9BACT</name>
<sequence length="212" mass="24477">MARRKFLKLLTYLLFLSLCLGEAQARIGESRSTLEGRLLKDRQAIKVSSRKLPGLIEHKSVPYRRFLEYFPESAEHMVYYKPAEGEQASTDDLDVTFPDGWMLHVVYYKGRSVFEAYRRNGAGINRYEESGLLLRTKGESFWKNVDGKDREETAMGYTMERDDGEIRANRQGNFMIFYMPEFDLAIKTQLDEENAEADELAQEKAPDSLAGF</sequence>
<accession>A0AAQ3LAA2</accession>
<evidence type="ECO:0000256" key="1">
    <source>
        <dbReference type="SAM" id="SignalP"/>
    </source>
</evidence>
<dbReference type="AlphaFoldDB" id="A0AAQ3LAA2"/>
<reference evidence="2 3" key="1">
    <citation type="submission" date="2023-10" db="EMBL/GenBank/DDBJ databases">
        <title>Rubellicoccus peritrichatus gen. nov., sp. nov., isolated from an algae of coral reef tank.</title>
        <authorList>
            <person name="Luo J."/>
        </authorList>
    </citation>
    <scope>NUCLEOTIDE SEQUENCE [LARGE SCALE GENOMIC DNA]</scope>
    <source>
        <strain evidence="2 3">CR14</strain>
    </source>
</reference>
<gene>
    <name evidence="2" type="ORF">RZN69_14305</name>
</gene>
<dbReference type="KEGG" id="puo:RZN69_14305"/>
<keyword evidence="3" id="KW-1185">Reference proteome</keyword>
<feature type="signal peptide" evidence="1">
    <location>
        <begin position="1"/>
        <end position="25"/>
    </location>
</feature>
<feature type="chain" id="PRO_5043055926" evidence="1">
    <location>
        <begin position="26"/>
        <end position="212"/>
    </location>
</feature>
<dbReference type="RefSeq" id="WP_317831802.1">
    <property type="nucleotide sequence ID" value="NZ_CP136920.1"/>
</dbReference>
<keyword evidence="1" id="KW-0732">Signal</keyword>